<reference evidence="16" key="1">
    <citation type="journal article" date="2011" name="Stand. Genomic Sci.">
        <title>Genome sequence of the filamentous, gliding Thiothrix nivea neotype strain (JP2(T)).</title>
        <authorList>
            <person name="Lapidus A."/>
            <person name="Nolan M."/>
            <person name="Lucas S."/>
            <person name="Glavina Del Rio T."/>
            <person name="Tice H."/>
            <person name="Cheng J.F."/>
            <person name="Tapia R."/>
            <person name="Han C."/>
            <person name="Goodwin L."/>
            <person name="Pitluck S."/>
            <person name="Liolios K."/>
            <person name="Pagani I."/>
            <person name="Ivanova N."/>
            <person name="Huntemann M."/>
            <person name="Mavromatis K."/>
            <person name="Mikhailova N."/>
            <person name="Pati A."/>
            <person name="Chen A."/>
            <person name="Palaniappan K."/>
            <person name="Land M."/>
            <person name="Brambilla E.M."/>
            <person name="Rohde M."/>
            <person name="Abt B."/>
            <person name="Verbarg S."/>
            <person name="Goker M."/>
            <person name="Bristow J."/>
            <person name="Eisen J.A."/>
            <person name="Markowitz V."/>
            <person name="Hugenholtz P."/>
            <person name="Kyrpides N.C."/>
            <person name="Klenk H.P."/>
            <person name="Woyke T."/>
        </authorList>
    </citation>
    <scope>NUCLEOTIDE SEQUENCE [LARGE SCALE GENOMIC DNA]</scope>
    <source>
        <strain evidence="16">ATCC 35100 / DSM 5205 / JP2</strain>
    </source>
</reference>
<dbReference type="PANTHER" id="PTHR30529:SF1">
    <property type="entry name" value="CYTOCHROME B561 HOMOLOG 2"/>
    <property type="match status" value="1"/>
</dbReference>
<dbReference type="InterPro" id="IPR016174">
    <property type="entry name" value="Di-haem_cyt_TM"/>
</dbReference>
<feature type="transmembrane region" description="Helical" evidence="13">
    <location>
        <begin position="88"/>
        <end position="109"/>
    </location>
</feature>
<evidence type="ECO:0000256" key="11">
    <source>
        <dbReference type="ARBA" id="ARBA00023136"/>
    </source>
</evidence>
<name>A0A656HLT4_THINJ</name>
<feature type="domain" description="Cytochrome b561 bacterial/Ni-hydrogenase" evidence="14">
    <location>
        <begin position="10"/>
        <end position="180"/>
    </location>
</feature>
<protein>
    <submittedName>
        <fullName evidence="15">Cytochrome b561</fullName>
    </submittedName>
</protein>
<evidence type="ECO:0000256" key="5">
    <source>
        <dbReference type="ARBA" id="ARBA00022617"/>
    </source>
</evidence>
<organism evidence="15 16">
    <name type="scientific">Thiothrix nivea (strain ATCC 35100 / DSM 5205 / JP2)</name>
    <dbReference type="NCBI Taxonomy" id="870187"/>
    <lineage>
        <taxon>Bacteria</taxon>
        <taxon>Pseudomonadati</taxon>
        <taxon>Pseudomonadota</taxon>
        <taxon>Gammaproteobacteria</taxon>
        <taxon>Thiotrichales</taxon>
        <taxon>Thiotrichaceae</taxon>
        <taxon>Thiothrix</taxon>
    </lineage>
</organism>
<feature type="transmembrane region" description="Helical" evidence="13">
    <location>
        <begin position="146"/>
        <end position="167"/>
    </location>
</feature>
<keyword evidence="7" id="KW-0479">Metal-binding</keyword>
<dbReference type="GO" id="GO:0046872">
    <property type="term" value="F:metal ion binding"/>
    <property type="evidence" value="ECO:0007669"/>
    <property type="project" value="UniProtKB-KW"/>
</dbReference>
<keyword evidence="5" id="KW-0349">Heme</keyword>
<keyword evidence="3" id="KW-0813">Transport</keyword>
<keyword evidence="6 13" id="KW-0812">Transmembrane</keyword>
<dbReference type="InterPro" id="IPR052168">
    <property type="entry name" value="Cytochrome_b561_oxidase"/>
</dbReference>
<dbReference type="GO" id="GO:0022904">
    <property type="term" value="P:respiratory electron transport chain"/>
    <property type="evidence" value="ECO:0007669"/>
    <property type="project" value="InterPro"/>
</dbReference>
<evidence type="ECO:0000256" key="13">
    <source>
        <dbReference type="SAM" id="Phobius"/>
    </source>
</evidence>
<dbReference type="GO" id="GO:0020037">
    <property type="term" value="F:heme binding"/>
    <property type="evidence" value="ECO:0007669"/>
    <property type="project" value="TreeGrafter"/>
</dbReference>
<evidence type="ECO:0000256" key="2">
    <source>
        <dbReference type="ARBA" id="ARBA00004651"/>
    </source>
</evidence>
<dbReference type="InterPro" id="IPR011577">
    <property type="entry name" value="Cyt_b561_bac/Ni-Hgenase"/>
</dbReference>
<evidence type="ECO:0000256" key="6">
    <source>
        <dbReference type="ARBA" id="ARBA00022692"/>
    </source>
</evidence>
<feature type="transmembrane region" description="Helical" evidence="13">
    <location>
        <begin position="50"/>
        <end position="68"/>
    </location>
</feature>
<evidence type="ECO:0000256" key="3">
    <source>
        <dbReference type="ARBA" id="ARBA00022448"/>
    </source>
</evidence>
<evidence type="ECO:0000313" key="15">
    <source>
        <dbReference type="EMBL" id="EIJ36259.1"/>
    </source>
</evidence>
<evidence type="ECO:0000256" key="4">
    <source>
        <dbReference type="ARBA" id="ARBA00022475"/>
    </source>
</evidence>
<dbReference type="OrthoDB" id="8589936at2"/>
<dbReference type="Proteomes" id="UP000005317">
    <property type="component" value="Unassembled WGS sequence"/>
</dbReference>
<dbReference type="GO" id="GO:0005886">
    <property type="term" value="C:plasma membrane"/>
    <property type="evidence" value="ECO:0007669"/>
    <property type="project" value="UniProtKB-SubCell"/>
</dbReference>
<feature type="transmembrane region" description="Helical" evidence="13">
    <location>
        <begin position="20"/>
        <end position="38"/>
    </location>
</feature>
<proteinExistence type="inferred from homology"/>
<dbReference type="Pfam" id="PF01292">
    <property type="entry name" value="Ni_hydr_CYTB"/>
    <property type="match status" value="1"/>
</dbReference>
<keyword evidence="8" id="KW-0249">Electron transport</keyword>
<gene>
    <name evidence="15" type="ORF">Thini_3757</name>
</gene>
<keyword evidence="4" id="KW-1003">Cell membrane</keyword>
<dbReference type="PANTHER" id="PTHR30529">
    <property type="entry name" value="CYTOCHROME B561"/>
    <property type="match status" value="1"/>
</dbReference>
<evidence type="ECO:0000256" key="7">
    <source>
        <dbReference type="ARBA" id="ARBA00022723"/>
    </source>
</evidence>
<dbReference type="AlphaFoldDB" id="A0A656HLT4"/>
<comment type="subcellular location">
    <subcellularLocation>
        <location evidence="2">Cell membrane</location>
        <topology evidence="2">Multi-pass membrane protein</topology>
    </subcellularLocation>
</comment>
<evidence type="ECO:0000313" key="16">
    <source>
        <dbReference type="Proteomes" id="UP000005317"/>
    </source>
</evidence>
<keyword evidence="16" id="KW-1185">Reference proteome</keyword>
<sequence length="181" mass="20364">MNLRNTDHSYGPVTRAIHWWMAAIIISLIGLGLYMTSLPDGDPKWELYDLHKSLGSLVFVLVLIRLAWRRITPPPPLPAAMSSFDKLAAHTGHMLLYAAMITLPVTGYLDSSLGGYHLSVFGLFDVPMLFSEDKELFEQVVTLHRWIGYGLALLIIAHIGAALKHHLIDHDRVLMRMLRGQ</sequence>
<dbReference type="EMBL" id="JH651384">
    <property type="protein sequence ID" value="EIJ36259.1"/>
    <property type="molecule type" value="Genomic_DNA"/>
</dbReference>
<evidence type="ECO:0000256" key="10">
    <source>
        <dbReference type="ARBA" id="ARBA00023004"/>
    </source>
</evidence>
<comment type="cofactor">
    <cofactor evidence="1">
        <name>heme b</name>
        <dbReference type="ChEBI" id="CHEBI:60344"/>
    </cofactor>
</comment>
<keyword evidence="11 13" id="KW-0472">Membrane</keyword>
<evidence type="ECO:0000256" key="12">
    <source>
        <dbReference type="ARBA" id="ARBA00037975"/>
    </source>
</evidence>
<evidence type="ECO:0000259" key="14">
    <source>
        <dbReference type="Pfam" id="PF01292"/>
    </source>
</evidence>
<dbReference type="GO" id="GO:0009055">
    <property type="term" value="F:electron transfer activity"/>
    <property type="evidence" value="ECO:0007669"/>
    <property type="project" value="InterPro"/>
</dbReference>
<evidence type="ECO:0000256" key="1">
    <source>
        <dbReference type="ARBA" id="ARBA00001970"/>
    </source>
</evidence>
<comment type="similarity">
    <text evidence="12">Belongs to the cytochrome b561 family.</text>
</comment>
<dbReference type="Gene3D" id="1.20.120.1770">
    <property type="match status" value="1"/>
</dbReference>
<dbReference type="SUPFAM" id="SSF81342">
    <property type="entry name" value="Transmembrane di-heme cytochromes"/>
    <property type="match status" value="1"/>
</dbReference>
<evidence type="ECO:0000256" key="8">
    <source>
        <dbReference type="ARBA" id="ARBA00022982"/>
    </source>
</evidence>
<dbReference type="RefSeq" id="WP_002710136.1">
    <property type="nucleotide sequence ID" value="NZ_JH651384.1"/>
</dbReference>
<accession>A0A656HLT4</accession>
<keyword evidence="10" id="KW-0408">Iron</keyword>
<keyword evidence="9 13" id="KW-1133">Transmembrane helix</keyword>
<evidence type="ECO:0000256" key="9">
    <source>
        <dbReference type="ARBA" id="ARBA00022989"/>
    </source>
</evidence>